<dbReference type="InterPro" id="IPR001343">
    <property type="entry name" value="Hemolysn_Ca-bd"/>
</dbReference>
<proteinExistence type="predicted"/>
<keyword evidence="3" id="KW-0378">Hydrolase</keyword>
<evidence type="ECO:0000256" key="3">
    <source>
        <dbReference type="ARBA" id="ARBA00022801"/>
    </source>
</evidence>
<name>A0A3G3IJQ1_9GAMM</name>
<keyword evidence="2" id="KW-0677">Repeat</keyword>
<evidence type="ECO:0000256" key="5">
    <source>
        <dbReference type="SAM" id="Coils"/>
    </source>
</evidence>
<protein>
    <submittedName>
        <fullName evidence="6">Alpha integrin</fullName>
    </submittedName>
</protein>
<dbReference type="RefSeq" id="WP_122951057.1">
    <property type="nucleotide sequence ID" value="NZ_CP024634.1"/>
</dbReference>
<dbReference type="Proteomes" id="UP000278334">
    <property type="component" value="Chromosome"/>
</dbReference>
<dbReference type="Pfam" id="PF00353">
    <property type="entry name" value="HemolysinCabind"/>
    <property type="match status" value="1"/>
</dbReference>
<keyword evidence="1" id="KW-0732">Signal</keyword>
<dbReference type="SMART" id="SM00191">
    <property type="entry name" value="Int_alpha"/>
    <property type="match status" value="7"/>
</dbReference>
<dbReference type="GO" id="GO:0007155">
    <property type="term" value="P:cell adhesion"/>
    <property type="evidence" value="ECO:0007669"/>
    <property type="project" value="InterPro"/>
</dbReference>
<dbReference type="PROSITE" id="PS51470">
    <property type="entry name" value="FG_GAP"/>
    <property type="match status" value="3"/>
</dbReference>
<feature type="coiled-coil region" evidence="5">
    <location>
        <begin position="2"/>
        <end position="29"/>
    </location>
</feature>
<dbReference type="InterPro" id="IPR013517">
    <property type="entry name" value="FG-GAP"/>
</dbReference>
<dbReference type="SUPFAM" id="SSF69318">
    <property type="entry name" value="Integrin alpha N-terminal domain"/>
    <property type="match status" value="2"/>
</dbReference>
<dbReference type="GO" id="GO:0016787">
    <property type="term" value="F:hydrolase activity"/>
    <property type="evidence" value="ECO:0007669"/>
    <property type="project" value="UniProtKB-KW"/>
</dbReference>
<keyword evidence="4" id="KW-0325">Glycoprotein</keyword>
<dbReference type="InterPro" id="IPR015919">
    <property type="entry name" value="Cadherin-like_sf"/>
</dbReference>
<organism evidence="6 7">
    <name type="scientific">Bathymodiolus thermophilus thioautotrophic gill symbiont</name>
    <dbReference type="NCBI Taxonomy" id="2360"/>
    <lineage>
        <taxon>Bacteria</taxon>
        <taxon>Pseudomonadati</taxon>
        <taxon>Pseudomonadota</taxon>
        <taxon>Gammaproteobacteria</taxon>
        <taxon>sulfur-oxidizing symbionts</taxon>
    </lineage>
</organism>
<dbReference type="EMBL" id="CP024634">
    <property type="protein sequence ID" value="AYQ56073.1"/>
    <property type="molecule type" value="Genomic_DNA"/>
</dbReference>
<dbReference type="GO" id="GO:0005509">
    <property type="term" value="F:calcium ion binding"/>
    <property type="evidence" value="ECO:0007669"/>
    <property type="project" value="InterPro"/>
</dbReference>
<gene>
    <name evidence="6" type="ORF">MS2017_0327</name>
</gene>
<evidence type="ECO:0000313" key="6">
    <source>
        <dbReference type="EMBL" id="AYQ56073.1"/>
    </source>
</evidence>
<dbReference type="InterPro" id="IPR028994">
    <property type="entry name" value="Integrin_alpha_N"/>
</dbReference>
<dbReference type="PRINTS" id="PR01185">
    <property type="entry name" value="INTEGRINA"/>
</dbReference>
<dbReference type="CDD" id="cd11304">
    <property type="entry name" value="Cadherin_repeat"/>
    <property type="match status" value="1"/>
</dbReference>
<dbReference type="AlphaFoldDB" id="A0A3G3IJQ1"/>
<dbReference type="InterPro" id="IPR000413">
    <property type="entry name" value="Integrin_alpha"/>
</dbReference>
<dbReference type="GO" id="GO:0008305">
    <property type="term" value="C:integrin complex"/>
    <property type="evidence" value="ECO:0007669"/>
    <property type="project" value="InterPro"/>
</dbReference>
<dbReference type="GO" id="GO:0007229">
    <property type="term" value="P:integrin-mediated signaling pathway"/>
    <property type="evidence" value="ECO:0007669"/>
    <property type="project" value="UniProtKB-KW"/>
</dbReference>
<dbReference type="KEGG" id="bthg:MS2017_0327"/>
<dbReference type="InterPro" id="IPR013519">
    <property type="entry name" value="Int_alpha_beta-p"/>
</dbReference>
<sequence length="1232" mass="127261">MQVKTQKQIATLQNKAQKLADKLNEEVVTIAKGTQHIQVQAGTIYQLNAKVFDATKINLIAKKIGDDLEVALEEGVIIFDNYFEVCTTNLSCLVSLPTEDGGLYHIVADAFFTLEDGSQIVYFYGEQSIVTTESSTTESNAVSTDGNQSFLDVVTSNIGIVAAVVVAAVVVAGSSSDDDTPPESLTFTFANTGGTTNNDAITINGLKAGATWQYSIDNGVTFTNGTNSSFTLPDGTYDANVVQIKQIDATGTTLDIVKNASLITVDTTIANLTMTLDDDTGLVKTDWITNKGKVNIGNIETDATWQYSTDGGTAWINGIGDSFTLAEDTYAKDTIWIKQTDMAGNTSSVLKNTSPIIVDTAPPATPIFSFTDTGSSDEDHITKNDTITVTGLEKDAIWQYSINGGADFTNGTGSSFTLAEKNYSVNDIQIGQTDVAGNSSGVVKNTFSIVVDTTDPSFIGATKINVSLNTPIATTIYNAQATDGGNADENITYSIKGANASKFSIVADTGILTYRAIQTSKHNDTVIIVATDLAGNKTEKSITVSVKILLAQGFVINGESSKNLSGSGISVSAGDINGDGLDDLIVGAYYDSRSNNDDDSGVSKNYVVFGKTNATAVNLSEVTSGMGGFVINGEESESISGISISSAGDVNDDGLDDLIIGSRWANLSTGVEGAGKSYVVFGKVDTTAVNLSKIASGTGGFVINGEATLDSSGISVSSAGDVNGDGLGDLIIGAYGANFFLGKSYVVFGRTDTTAIDLSDIASGIGGFVINNDITEGEGNSALNGASVSSAGDVNGDGLDDLIVGAYRTQNSSGRSYVIFGKIDSNIVNLSTIRAGTGGFAINGENDKDESGTSVSSAGDVNGDGLDDLIVGADKAQGSSGRSYVVFGKVNMTAVNLSDIASGTGGFVINGEKSSDRNGSSVSLAGDVNGDGLDDLIVGSSYADSSTGKSYVVFGKTNMTAVNLSDIASGTGGFVINGENAGDKSGNSVSSAGDVNGDGLDDLIVGAPWADIAGADNLGKSYVIFGKTDTEAINLTDISAGKGIVAHAINFQGDVNINTDDTLTGTSADELFVAGLGNDILIGNGGTDVFNAGKGNDTIIINDDNLAKLSSKALSNHLLARVDGGGNTDTLKLAGVDLSLDLTQIDNGRIQDIEIIDLTGSGNNTLKLNLNDLLDISSETNVLKVIGDTGDKVDIGNIFTKDSQQTESGYDTYSSANALTAKLWIDQDLEVI</sequence>
<reference evidence="6 7" key="1">
    <citation type="submission" date="2017-11" db="EMBL/GenBank/DDBJ databases">
        <title>Genome sequence of the bacterial symbiont EPR9N from a vent mussel Bathymodiolus thermophilus.</title>
        <authorList>
            <person name="Won Y.-J."/>
        </authorList>
    </citation>
    <scope>NUCLEOTIDE SEQUENCE [LARGE SCALE GENOMIC DNA]</scope>
    <source>
        <strain evidence="6 7">EPR9N</strain>
    </source>
</reference>
<keyword evidence="5" id="KW-0175">Coiled coil</keyword>
<accession>A0A3G3IJQ1</accession>
<dbReference type="Pfam" id="PF01839">
    <property type="entry name" value="FG-GAP"/>
    <property type="match status" value="7"/>
</dbReference>
<dbReference type="Gene3D" id="2.130.10.130">
    <property type="entry name" value="Integrin alpha, N-terminal"/>
    <property type="match status" value="4"/>
</dbReference>
<evidence type="ECO:0000256" key="2">
    <source>
        <dbReference type="ARBA" id="ARBA00022737"/>
    </source>
</evidence>
<dbReference type="PANTHER" id="PTHR23221:SF7">
    <property type="entry name" value="PHOSPHATIDYLINOSITOL-GLYCAN-SPECIFIC PHOSPHOLIPASE D"/>
    <property type="match status" value="1"/>
</dbReference>
<evidence type="ECO:0000256" key="4">
    <source>
        <dbReference type="ARBA" id="ARBA00023180"/>
    </source>
</evidence>
<keyword evidence="6" id="KW-0401">Integrin</keyword>
<dbReference type="PANTHER" id="PTHR23221">
    <property type="entry name" value="GLYCOSYLPHOSPHATIDYLINOSITOL PHOSPHOLIPASE D"/>
    <property type="match status" value="1"/>
</dbReference>
<evidence type="ECO:0000313" key="7">
    <source>
        <dbReference type="Proteomes" id="UP000278334"/>
    </source>
</evidence>
<evidence type="ECO:0000256" key="1">
    <source>
        <dbReference type="ARBA" id="ARBA00022729"/>
    </source>
</evidence>
<dbReference type="SUPFAM" id="SSF49313">
    <property type="entry name" value="Cadherin-like"/>
    <property type="match status" value="1"/>
</dbReference>